<dbReference type="NCBIfam" id="NF033634">
    <property type="entry name" value="SLATT_1"/>
    <property type="match status" value="1"/>
</dbReference>
<evidence type="ECO:0000256" key="1">
    <source>
        <dbReference type="SAM" id="Phobius"/>
    </source>
</evidence>
<keyword evidence="1" id="KW-1133">Transmembrane helix</keyword>
<name>A0A255ZX22_9FLAO</name>
<evidence type="ECO:0008006" key="4">
    <source>
        <dbReference type="Google" id="ProtNLM"/>
    </source>
</evidence>
<dbReference type="SUPFAM" id="SSF50494">
    <property type="entry name" value="Trypsin-like serine proteases"/>
    <property type="match status" value="1"/>
</dbReference>
<dbReference type="EMBL" id="NOXX01000174">
    <property type="protein sequence ID" value="OYQ45976.1"/>
    <property type="molecule type" value="Genomic_DNA"/>
</dbReference>
<dbReference type="Proteomes" id="UP000216035">
    <property type="component" value="Unassembled WGS sequence"/>
</dbReference>
<dbReference type="RefSeq" id="WP_094485719.1">
    <property type="nucleotide sequence ID" value="NZ_NOXX01000174.1"/>
</dbReference>
<comment type="caution">
    <text evidence="2">The sequence shown here is derived from an EMBL/GenBank/DDBJ whole genome shotgun (WGS) entry which is preliminary data.</text>
</comment>
<gene>
    <name evidence="2" type="ORF">CHX27_05280</name>
</gene>
<dbReference type="OrthoDB" id="1326017at2"/>
<sequence length="490" mass="54496">MNRNLDQLLNQRITGYEEALATLPISEIRRKQIQTDFIVSVRLMETLANRNLRANDWSNVIVIILSALVPVLINFSTGPDNEDDKYLGVATVCSVLLAIGNALRQSYKFREKWISYKHTAELLLIEGQNYFSLSGKYLKYPTHDDAFATFIANIGNLRLNQLNNYKKEIASDSDADLGPRTETVVASKPIVSAEFVGEPSKIKLINKEINAFVKSKTEVSYSETDHQRRLITLYLHASLHDLPEKLKFAHEDLEGIAYRVRTEKSGAELHGIFSPSAGVKNADLPASEFGSAGCFCKKGDAFVFITCYHSVKHPSQSWNSFSTADGFDKVITTDSTIVGTILEAEKSDTMDIALVQISEKIQFESLFPNHLKISAQPVYLDAENFENYQEVCIISRTRGYKKIYGRLAEVDKPITLNYGTTDEPDYKDIDGMLLVHGISTEPFSKKGDSGSLVFTPSGTPIGIVVGGDAERCSFVIPFSSIADRFAVELV</sequence>
<feature type="transmembrane region" description="Helical" evidence="1">
    <location>
        <begin position="86"/>
        <end position="103"/>
    </location>
</feature>
<evidence type="ECO:0000313" key="2">
    <source>
        <dbReference type="EMBL" id="OYQ45976.1"/>
    </source>
</evidence>
<feature type="transmembrane region" description="Helical" evidence="1">
    <location>
        <begin position="57"/>
        <end position="74"/>
    </location>
</feature>
<keyword evidence="1" id="KW-0812">Transmembrane</keyword>
<accession>A0A255ZX22</accession>
<dbReference type="Pfam" id="PF14015">
    <property type="entry name" value="DUF4231"/>
    <property type="match status" value="1"/>
</dbReference>
<protein>
    <recommendedName>
        <fullName evidence="4">DUF4231 domain-containing protein</fullName>
    </recommendedName>
</protein>
<reference evidence="2 3" key="1">
    <citation type="submission" date="2017-07" db="EMBL/GenBank/DDBJ databases">
        <title>Flavobacterium cyanobacteriorum sp. nov., isolated from cyanobacterial aggregates in a eutrophic lake.</title>
        <authorList>
            <person name="Cai H."/>
        </authorList>
    </citation>
    <scope>NUCLEOTIDE SEQUENCE [LARGE SCALE GENOMIC DNA]</scope>
    <source>
        <strain evidence="2 3">TH167</strain>
    </source>
</reference>
<dbReference type="AlphaFoldDB" id="A0A255ZX22"/>
<proteinExistence type="predicted"/>
<organism evidence="2 3">
    <name type="scientific">Flavobacterium aurantiibacter</name>
    <dbReference type="NCBI Taxonomy" id="2023067"/>
    <lineage>
        <taxon>Bacteria</taxon>
        <taxon>Pseudomonadati</taxon>
        <taxon>Bacteroidota</taxon>
        <taxon>Flavobacteriia</taxon>
        <taxon>Flavobacteriales</taxon>
        <taxon>Flavobacteriaceae</taxon>
        <taxon>Flavobacterium</taxon>
    </lineage>
</organism>
<dbReference type="InterPro" id="IPR009003">
    <property type="entry name" value="Peptidase_S1_PA"/>
</dbReference>
<keyword evidence="3" id="KW-1185">Reference proteome</keyword>
<evidence type="ECO:0000313" key="3">
    <source>
        <dbReference type="Proteomes" id="UP000216035"/>
    </source>
</evidence>
<dbReference type="InterPro" id="IPR025325">
    <property type="entry name" value="DUF4231"/>
</dbReference>
<keyword evidence="1" id="KW-0472">Membrane</keyword>